<protein>
    <submittedName>
        <fullName evidence="2">Uncharacterized protein</fullName>
    </submittedName>
</protein>
<dbReference type="RefSeq" id="XP_018000269.1">
    <property type="nucleotide sequence ID" value="XM_018148086.1"/>
</dbReference>
<gene>
    <name evidence="2" type="ORF">AB675_7698</name>
</gene>
<reference evidence="2 3" key="1">
    <citation type="submission" date="2015-06" db="EMBL/GenBank/DDBJ databases">
        <title>Draft genome of the ant-associated black yeast Phialophora attae CBS 131958.</title>
        <authorList>
            <person name="Moreno L.F."/>
            <person name="Stielow B.J."/>
            <person name="de Hoog S."/>
            <person name="Vicente V.A."/>
            <person name="Weiss V.A."/>
            <person name="de Vries M."/>
            <person name="Cruz L.M."/>
            <person name="Souza E.M."/>
        </authorList>
    </citation>
    <scope>NUCLEOTIDE SEQUENCE [LARGE SCALE GENOMIC DNA]</scope>
    <source>
        <strain evidence="2 3">CBS 131958</strain>
    </source>
</reference>
<sequence>MATFPPAVVRFMLDFVDQHKGPNNIYEKDMHGTLASMAKLLNTTYSNSKANQYHSEALRNRLSRFANELTKDQRLKGIRALWRHGSDMLDISRFEEGVYDASEISANGKIDVSGFKMPDVGGWSRTIWTGDKVRVLLDLLDANKGPKGLFMTDRRQALELVRWQLKTADPSTKITADQVENKLTHICDARFQKDGKAVTKAQLCLGGMDILDLTAFPDGTFKEHEIKEWTRQQQQQRPFHLRGARETKSSTPHVSDTDGSDEAEQEDTTPEPIELSESTSSPVEDSTVARTLWPATKMPDTSFIKQAMANLDSTIEAAVLRRLTAAKIDPNQLCDRFEIPMKINQFNTLRATNHLPLQIFIQAMIGAAITSWALRDEIPHPDLGFFVNELRHNVAPDVLALAKTNATRMYYEKKVMPNIKGHAVVHARQLNDILIRFMTPPTIDVMRQVSWGFDTQAPLPGAWNTFYAVANSLQSTRDTHVHPTTPRAGDRREGLRPRNQPQQRIMEEENIDFIGEWHQSLVECFEMALKMRVEMQQVDGIFSFDFPFPMSEHYESRPTGAPKHTTLAQARRKVMLGLLPGVFLRLQNHGGTMGERIPCAPQRSYDIVNGPVEMGAA</sequence>
<dbReference type="Proteomes" id="UP000038010">
    <property type="component" value="Unassembled WGS sequence"/>
</dbReference>
<comment type="caution">
    <text evidence="2">The sequence shown here is derived from an EMBL/GenBank/DDBJ whole genome shotgun (WGS) entry which is preliminary data.</text>
</comment>
<keyword evidence="3" id="KW-1185">Reference proteome</keyword>
<feature type="compositionally biased region" description="Acidic residues" evidence="1">
    <location>
        <begin position="258"/>
        <end position="269"/>
    </location>
</feature>
<evidence type="ECO:0000313" key="2">
    <source>
        <dbReference type="EMBL" id="KPI40306.1"/>
    </source>
</evidence>
<name>A0A0N1H4L0_9EURO</name>
<accession>A0A0N1H4L0</accession>
<evidence type="ECO:0000256" key="1">
    <source>
        <dbReference type="SAM" id="MobiDB-lite"/>
    </source>
</evidence>
<dbReference type="EMBL" id="LFJN01000012">
    <property type="protein sequence ID" value="KPI40306.1"/>
    <property type="molecule type" value="Genomic_DNA"/>
</dbReference>
<dbReference type="AlphaFoldDB" id="A0A0N1H4L0"/>
<dbReference type="GeneID" id="28739966"/>
<feature type="region of interest" description="Disordered" evidence="1">
    <location>
        <begin position="477"/>
        <end position="502"/>
    </location>
</feature>
<evidence type="ECO:0000313" key="3">
    <source>
        <dbReference type="Proteomes" id="UP000038010"/>
    </source>
</evidence>
<dbReference type="VEuPathDB" id="FungiDB:AB675_7698"/>
<proteinExistence type="predicted"/>
<feature type="region of interest" description="Disordered" evidence="1">
    <location>
        <begin position="229"/>
        <end position="286"/>
    </location>
</feature>
<organism evidence="2 3">
    <name type="scientific">Cyphellophora attinorum</name>
    <dbReference type="NCBI Taxonomy" id="1664694"/>
    <lineage>
        <taxon>Eukaryota</taxon>
        <taxon>Fungi</taxon>
        <taxon>Dikarya</taxon>
        <taxon>Ascomycota</taxon>
        <taxon>Pezizomycotina</taxon>
        <taxon>Eurotiomycetes</taxon>
        <taxon>Chaetothyriomycetidae</taxon>
        <taxon>Chaetothyriales</taxon>
        <taxon>Cyphellophoraceae</taxon>
        <taxon>Cyphellophora</taxon>
    </lineage>
</organism>